<dbReference type="AlphaFoldDB" id="A0A1D1VZX6"/>
<comment type="caution">
    <text evidence="1">The sequence shown here is derived from an EMBL/GenBank/DDBJ whole genome shotgun (WGS) entry which is preliminary data.</text>
</comment>
<dbReference type="Proteomes" id="UP000186922">
    <property type="component" value="Unassembled WGS sequence"/>
</dbReference>
<gene>
    <name evidence="1" type="primary">RvY_16481-1</name>
    <name evidence="1" type="synonym">RvY_16481.1</name>
    <name evidence="1" type="ORF">RvY_16481</name>
</gene>
<organism evidence="1 2">
    <name type="scientific">Ramazzottius varieornatus</name>
    <name type="common">Water bear</name>
    <name type="synonym">Tardigrade</name>
    <dbReference type="NCBI Taxonomy" id="947166"/>
    <lineage>
        <taxon>Eukaryota</taxon>
        <taxon>Metazoa</taxon>
        <taxon>Ecdysozoa</taxon>
        <taxon>Tardigrada</taxon>
        <taxon>Eutardigrada</taxon>
        <taxon>Parachela</taxon>
        <taxon>Hypsibioidea</taxon>
        <taxon>Ramazzottiidae</taxon>
        <taxon>Ramazzottius</taxon>
    </lineage>
</organism>
<keyword evidence="2" id="KW-1185">Reference proteome</keyword>
<evidence type="ECO:0000313" key="1">
    <source>
        <dbReference type="EMBL" id="GAV06506.1"/>
    </source>
</evidence>
<evidence type="ECO:0000313" key="2">
    <source>
        <dbReference type="Proteomes" id="UP000186922"/>
    </source>
</evidence>
<dbReference type="EMBL" id="BDGG01000013">
    <property type="protein sequence ID" value="GAV06506.1"/>
    <property type="molecule type" value="Genomic_DNA"/>
</dbReference>
<protein>
    <submittedName>
        <fullName evidence="1">Uncharacterized protein</fullName>
    </submittedName>
</protein>
<proteinExistence type="predicted"/>
<name>A0A1D1VZX6_RAMVA</name>
<sequence length="112" mass="12379">MLLLGIALRQVLSQPSTTDLNDGSAVAPHSCNRTFALDTETIEFDEVGERLQRLIVQQIRGGIKWPVTVLRLKVTNENFIDSTSTKWIAAFSPPNEPLCELQGIRNSCQPGT</sequence>
<accession>A0A1D1VZX6</accession>
<dbReference type="SUPFAM" id="SSF53822">
    <property type="entry name" value="Periplasmic binding protein-like I"/>
    <property type="match status" value="1"/>
</dbReference>
<dbReference type="InterPro" id="IPR028082">
    <property type="entry name" value="Peripla_BP_I"/>
</dbReference>
<reference evidence="1 2" key="1">
    <citation type="journal article" date="2016" name="Nat. Commun.">
        <title>Extremotolerant tardigrade genome and improved radiotolerance of human cultured cells by tardigrade-unique protein.</title>
        <authorList>
            <person name="Hashimoto T."/>
            <person name="Horikawa D.D."/>
            <person name="Saito Y."/>
            <person name="Kuwahara H."/>
            <person name="Kozuka-Hata H."/>
            <person name="Shin-I T."/>
            <person name="Minakuchi Y."/>
            <person name="Ohishi K."/>
            <person name="Motoyama A."/>
            <person name="Aizu T."/>
            <person name="Enomoto A."/>
            <person name="Kondo K."/>
            <person name="Tanaka S."/>
            <person name="Hara Y."/>
            <person name="Koshikawa S."/>
            <person name="Sagara H."/>
            <person name="Miura T."/>
            <person name="Yokobori S."/>
            <person name="Miyagawa K."/>
            <person name="Suzuki Y."/>
            <person name="Kubo T."/>
            <person name="Oyama M."/>
            <person name="Kohara Y."/>
            <person name="Fujiyama A."/>
            <person name="Arakawa K."/>
            <person name="Katayama T."/>
            <person name="Toyoda A."/>
            <person name="Kunieda T."/>
        </authorList>
    </citation>
    <scope>NUCLEOTIDE SEQUENCE [LARGE SCALE GENOMIC DNA]</scope>
    <source>
        <strain evidence="1 2">YOKOZUNA-1</strain>
    </source>
</reference>